<organism evidence="1 2">
    <name type="scientific">Entomomonas moraniae</name>
    <dbReference type="NCBI Taxonomy" id="2213226"/>
    <lineage>
        <taxon>Bacteria</taxon>
        <taxon>Pseudomonadati</taxon>
        <taxon>Pseudomonadota</taxon>
        <taxon>Gammaproteobacteria</taxon>
        <taxon>Pseudomonadales</taxon>
        <taxon>Pseudomonadaceae</taxon>
        <taxon>Entomomonas</taxon>
    </lineage>
</organism>
<dbReference type="InterPro" id="IPR011990">
    <property type="entry name" value="TPR-like_helical_dom_sf"/>
</dbReference>
<accession>A0A3S9XCP4</accession>
<protein>
    <recommendedName>
        <fullName evidence="3">Sel1 repeat family protein</fullName>
    </recommendedName>
</protein>
<dbReference type="AlphaFoldDB" id="A0A3S9XCP4"/>
<gene>
    <name evidence="1" type="ORF">DM558_05120</name>
</gene>
<dbReference type="KEGG" id="emo:DM558_05120"/>
<dbReference type="RefSeq" id="WP_127162367.1">
    <property type="nucleotide sequence ID" value="NZ_CP029822.1"/>
</dbReference>
<evidence type="ECO:0000313" key="1">
    <source>
        <dbReference type="EMBL" id="AZS50194.1"/>
    </source>
</evidence>
<proteinExistence type="predicted"/>
<keyword evidence="2" id="KW-1185">Reference proteome</keyword>
<dbReference type="Gene3D" id="1.25.40.10">
    <property type="entry name" value="Tetratricopeptide repeat domain"/>
    <property type="match status" value="1"/>
</dbReference>
<name>A0A3S9XCP4_9GAMM</name>
<dbReference type="EMBL" id="CP029822">
    <property type="protein sequence ID" value="AZS50194.1"/>
    <property type="molecule type" value="Genomic_DNA"/>
</dbReference>
<evidence type="ECO:0008006" key="3">
    <source>
        <dbReference type="Google" id="ProtNLM"/>
    </source>
</evidence>
<evidence type="ECO:0000313" key="2">
    <source>
        <dbReference type="Proteomes" id="UP000273143"/>
    </source>
</evidence>
<sequence length="262" mass="30492">MNTSNNYWTIDYALDLVRKAANPSYGIEDHEAIKHLVAQKNTGDPNALYAYAYLLRGYNGANEEFNLSLEQTESTFFNIFWELSEQDHPQACDEMVKCDNSYIFAHKYITKEDLFAKKQQCAKVALEHNLSNYMYYADTFLFGLNDEYASDLMLKDSPYLDDNHKELVAQAIPLYEKQAQKMGLEYCFGRMVEAYHQGIGVEQNTITAAAWAKLIKERVTYQSVYKNVNWVKAIYPVFEYPSIQESEEFKTLYAQLQKLPQW</sequence>
<reference evidence="2" key="1">
    <citation type="submission" date="2018-06" db="EMBL/GenBank/DDBJ databases">
        <title>Complete genome of Pseudomonas insecticola strain QZS01.</title>
        <authorList>
            <person name="Wang J."/>
            <person name="Su Q."/>
        </authorList>
    </citation>
    <scope>NUCLEOTIDE SEQUENCE [LARGE SCALE GENOMIC DNA]</scope>
    <source>
        <strain evidence="2">QZS01</strain>
    </source>
</reference>
<dbReference type="Proteomes" id="UP000273143">
    <property type="component" value="Chromosome"/>
</dbReference>